<dbReference type="SMART" id="SM00256">
    <property type="entry name" value="FBOX"/>
    <property type="match status" value="1"/>
</dbReference>
<proteinExistence type="predicted"/>
<dbReference type="Proteomes" id="UP000507245">
    <property type="component" value="Unassembled WGS sequence"/>
</dbReference>
<dbReference type="InterPro" id="IPR001810">
    <property type="entry name" value="F-box_dom"/>
</dbReference>
<dbReference type="Gene3D" id="1.20.1280.50">
    <property type="match status" value="1"/>
</dbReference>
<feature type="domain" description="F-box" evidence="1">
    <location>
        <begin position="19"/>
        <end position="58"/>
    </location>
</feature>
<dbReference type="PANTHER" id="PTHR33127:SF20">
    <property type="entry name" value="F-BOX DOMAIN-CONTAINING PROTEIN"/>
    <property type="match status" value="1"/>
</dbReference>
<sequence>MRKKVCMESCPPPPLSDLLPPELLSKIADGLSLIDLLSFRSVCKAWNSASSTASAQNESSYEPWFLLYEEHSDQCQLLICESGKKYTISNIPELKGATCLASNQGWLLLFEPSCGSIFFFCPFSRAKIDLPKLPASQLCEHVAAFSSPPTCQDCIVSVISRINDLELELNVLHRGANEWIRHQRNFTPWPVNRIECGAFHNGEFYFFACGGGRLIQVAVTTAGNLQWQCFSIIPVSAPAPAPAEDEIVSLRDEMGYLDKKNVKQQLGMGRDVSISTCGTQIRALDGEDSVVFNENESIVSAEQSSSSKTKSPDFKGIWIHPRFCQISPIHQSW</sequence>
<dbReference type="SUPFAM" id="SSF81383">
    <property type="entry name" value="F-box domain"/>
    <property type="match status" value="1"/>
</dbReference>
<dbReference type="AlphaFoldDB" id="A0A6J5X8J6"/>
<dbReference type="Pfam" id="PF00646">
    <property type="entry name" value="F-box"/>
    <property type="match status" value="1"/>
</dbReference>
<name>A0A6J5X8J6_PRUAR</name>
<dbReference type="EMBL" id="CAEKKB010000004">
    <property type="protein sequence ID" value="CAB4308305.1"/>
    <property type="molecule type" value="Genomic_DNA"/>
</dbReference>
<protein>
    <recommendedName>
        <fullName evidence="1">F-box domain-containing protein</fullName>
    </recommendedName>
</protein>
<evidence type="ECO:0000313" key="3">
    <source>
        <dbReference type="Proteomes" id="UP000507245"/>
    </source>
</evidence>
<keyword evidence="3" id="KW-1185">Reference proteome</keyword>
<dbReference type="InterPro" id="IPR005174">
    <property type="entry name" value="KIB1-4_b-propeller"/>
</dbReference>
<dbReference type="PANTHER" id="PTHR33127">
    <property type="entry name" value="TRANSMEMBRANE PROTEIN"/>
    <property type="match status" value="1"/>
</dbReference>
<evidence type="ECO:0000259" key="1">
    <source>
        <dbReference type="SMART" id="SM00256"/>
    </source>
</evidence>
<dbReference type="Pfam" id="PF03478">
    <property type="entry name" value="Beta-prop_KIB1-4"/>
    <property type="match status" value="1"/>
</dbReference>
<dbReference type="InterPro" id="IPR036047">
    <property type="entry name" value="F-box-like_dom_sf"/>
</dbReference>
<accession>A0A6J5X8J6</accession>
<dbReference type="OrthoDB" id="784120at2759"/>
<reference evidence="3" key="1">
    <citation type="journal article" date="2020" name="Genome Biol.">
        <title>Gamete binning: chromosome-level and haplotype-resolved genome assembly enabled by high-throughput single-cell sequencing of gamete genomes.</title>
        <authorList>
            <person name="Campoy J.A."/>
            <person name="Sun H."/>
            <person name="Goel M."/>
            <person name="Jiao W.-B."/>
            <person name="Folz-Donahue K."/>
            <person name="Wang N."/>
            <person name="Rubio M."/>
            <person name="Liu C."/>
            <person name="Kukat C."/>
            <person name="Ruiz D."/>
            <person name="Huettel B."/>
            <person name="Schneeberger K."/>
        </authorList>
    </citation>
    <scope>NUCLEOTIDE SEQUENCE [LARGE SCALE GENOMIC DNA]</scope>
    <source>
        <strain evidence="3">cv. Rojo Pasion</strain>
    </source>
</reference>
<organism evidence="2 3">
    <name type="scientific">Prunus armeniaca</name>
    <name type="common">Apricot</name>
    <name type="synonym">Armeniaca vulgaris</name>
    <dbReference type="NCBI Taxonomy" id="36596"/>
    <lineage>
        <taxon>Eukaryota</taxon>
        <taxon>Viridiplantae</taxon>
        <taxon>Streptophyta</taxon>
        <taxon>Embryophyta</taxon>
        <taxon>Tracheophyta</taxon>
        <taxon>Spermatophyta</taxon>
        <taxon>Magnoliopsida</taxon>
        <taxon>eudicotyledons</taxon>
        <taxon>Gunneridae</taxon>
        <taxon>Pentapetalae</taxon>
        <taxon>rosids</taxon>
        <taxon>fabids</taxon>
        <taxon>Rosales</taxon>
        <taxon>Rosaceae</taxon>
        <taxon>Amygdaloideae</taxon>
        <taxon>Amygdaleae</taxon>
        <taxon>Prunus</taxon>
    </lineage>
</organism>
<evidence type="ECO:0000313" key="2">
    <source>
        <dbReference type="EMBL" id="CAB4308305.1"/>
    </source>
</evidence>
<gene>
    <name evidence="2" type="ORF">ORAREDHAP_LOCUS27612</name>
</gene>